<gene>
    <name evidence="2" type="ORF">F2Q68_00039617</name>
</gene>
<reference evidence="2" key="1">
    <citation type="submission" date="2019-12" db="EMBL/GenBank/DDBJ databases">
        <title>Genome sequencing and annotation of Brassica cretica.</title>
        <authorList>
            <person name="Studholme D.J."/>
            <person name="Sarris P.F."/>
        </authorList>
    </citation>
    <scope>NUCLEOTIDE SEQUENCE</scope>
    <source>
        <strain evidence="2">PFS-001/15</strain>
        <tissue evidence="2">Leaf</tissue>
    </source>
</reference>
<feature type="compositionally biased region" description="Polar residues" evidence="1">
    <location>
        <begin position="177"/>
        <end position="197"/>
    </location>
</feature>
<proteinExistence type="predicted"/>
<sequence>MQQRNNPEHHRRVTNEFYNTAGGVDDRLKPKCRPHTRPSIDIDVPTSIDRRAEFGKRAYNHDGTRGFHWDENDEYGVYRDDHGHARDVDGHIIHVSDDIFWKELQWMSTTTYVFQNMLAQEKNIDNFQMKLDGVYYPLNDSISWLTTCMEVMRQDIARMQTQRAAKATTPASIDENLPTSIDTDPSQSNPMKSQPDSYTRAEIDQMVEEIYKTLGPAEERLDRRCNDIYFPWDITITLFTSHTEAMQREIVDVGTEIRTFKSEPRDRTACARSSGNRVPVMETEHVENNASEFLSAESSESKKFWADDRYHESYAVETAIHELGAENLFIQQRNISEHHQRVANEFYNTSGEVDDHFKPKYQQHTRQSINIGDPTSIERRPEFGKEPMTVMELGDSTGRRRMSMEST</sequence>
<dbReference type="AlphaFoldDB" id="A0A8S9M936"/>
<evidence type="ECO:0000256" key="1">
    <source>
        <dbReference type="SAM" id="MobiDB-lite"/>
    </source>
</evidence>
<organism evidence="2 3">
    <name type="scientific">Brassica cretica</name>
    <name type="common">Mustard</name>
    <dbReference type="NCBI Taxonomy" id="69181"/>
    <lineage>
        <taxon>Eukaryota</taxon>
        <taxon>Viridiplantae</taxon>
        <taxon>Streptophyta</taxon>
        <taxon>Embryophyta</taxon>
        <taxon>Tracheophyta</taxon>
        <taxon>Spermatophyta</taxon>
        <taxon>Magnoliopsida</taxon>
        <taxon>eudicotyledons</taxon>
        <taxon>Gunneridae</taxon>
        <taxon>Pentapetalae</taxon>
        <taxon>rosids</taxon>
        <taxon>malvids</taxon>
        <taxon>Brassicales</taxon>
        <taxon>Brassicaceae</taxon>
        <taxon>Brassiceae</taxon>
        <taxon>Brassica</taxon>
    </lineage>
</organism>
<evidence type="ECO:0000313" key="3">
    <source>
        <dbReference type="Proteomes" id="UP000712281"/>
    </source>
</evidence>
<protein>
    <submittedName>
        <fullName evidence="2">Uncharacterized protein</fullName>
    </submittedName>
</protein>
<dbReference type="Proteomes" id="UP000712281">
    <property type="component" value="Unassembled WGS sequence"/>
</dbReference>
<feature type="region of interest" description="Disordered" evidence="1">
    <location>
        <begin position="372"/>
        <end position="407"/>
    </location>
</feature>
<feature type="compositionally biased region" description="Basic and acidic residues" evidence="1">
    <location>
        <begin position="376"/>
        <end position="385"/>
    </location>
</feature>
<feature type="region of interest" description="Disordered" evidence="1">
    <location>
        <begin position="162"/>
        <end position="197"/>
    </location>
</feature>
<feature type="region of interest" description="Disordered" evidence="1">
    <location>
        <begin position="1"/>
        <end position="41"/>
    </location>
</feature>
<dbReference type="EMBL" id="QGKW02000007">
    <property type="protein sequence ID" value="KAF2616405.1"/>
    <property type="molecule type" value="Genomic_DNA"/>
</dbReference>
<evidence type="ECO:0000313" key="2">
    <source>
        <dbReference type="EMBL" id="KAF2616405.1"/>
    </source>
</evidence>
<accession>A0A8S9M936</accession>
<name>A0A8S9M936_BRACR</name>
<comment type="caution">
    <text evidence="2">The sequence shown here is derived from an EMBL/GenBank/DDBJ whole genome shotgun (WGS) entry which is preliminary data.</text>
</comment>